<dbReference type="OrthoDB" id="5290621at2759"/>
<keyword evidence="4" id="KW-1185">Reference proteome</keyword>
<dbReference type="HOGENOM" id="CLU_715652_0_0_1"/>
<feature type="region of interest" description="Disordered" evidence="1">
    <location>
        <begin position="375"/>
        <end position="396"/>
    </location>
</feature>
<comment type="caution">
    <text evidence="3">The sequence shown here is derived from an EMBL/GenBank/DDBJ whole genome shotgun (WGS) entry which is preliminary data.</text>
</comment>
<feature type="compositionally biased region" description="Polar residues" evidence="1">
    <location>
        <begin position="285"/>
        <end position="305"/>
    </location>
</feature>
<gene>
    <name evidence="3" type="ORF">H072_10083</name>
</gene>
<proteinExistence type="predicted"/>
<evidence type="ECO:0000313" key="4">
    <source>
        <dbReference type="Proteomes" id="UP000015100"/>
    </source>
</evidence>
<reference evidence="3 4" key="1">
    <citation type="journal article" date="2013" name="PLoS Genet.">
        <title>Genomic mechanisms accounting for the adaptation to parasitism in nematode-trapping fungi.</title>
        <authorList>
            <person name="Meerupati T."/>
            <person name="Andersson K.M."/>
            <person name="Friman E."/>
            <person name="Kumar D."/>
            <person name="Tunlid A."/>
            <person name="Ahren D."/>
        </authorList>
    </citation>
    <scope>NUCLEOTIDE SEQUENCE [LARGE SCALE GENOMIC DNA]</scope>
    <source>
        <strain evidence="3 4">CBS 200.50</strain>
    </source>
</reference>
<feature type="compositionally biased region" description="Acidic residues" evidence="1">
    <location>
        <begin position="136"/>
        <end position="152"/>
    </location>
</feature>
<sequence length="396" mass="44454">MVYTTRTVLLLIGIGVATSVPVPLPPNELQKVSSSGGSHGPKLKFSQPLSNIGEPSPADISARETSESISIPSVNEEKSGRIWMQNIAGPSLDTFSSSQKLDVKALPPRKQPLKHPGQLMNPKFPSRLKTAHEDPEEHEETDSWEQMGDEMGDNWGYLQPQDEEDEQLTAQFKSRRDNYEDFSDKVDGIELRFDDEEVSGYDDRDNNFNYGQNGPVEYDPVRDPFFGDYPRQSPLRNTLRKLLRKPLYPKLGGPISTSSRIKPTDSSMEAVEKMWRNVQPIQERGSTMEQTTILQSSNRLQSTNRGLEGLPRLPAKLRVQNPKFLPQGMESLQSPSIVQISQRPSSRVASLLNDNYTYQDGSMASDRDQSTLTLMGLDPTRVNPPGKNSRKVPNIW</sequence>
<evidence type="ECO:0000256" key="2">
    <source>
        <dbReference type="SAM" id="SignalP"/>
    </source>
</evidence>
<feature type="signal peptide" evidence="2">
    <location>
        <begin position="1"/>
        <end position="19"/>
    </location>
</feature>
<feature type="region of interest" description="Disordered" evidence="1">
    <location>
        <begin position="108"/>
        <end position="158"/>
    </location>
</feature>
<reference evidence="4" key="2">
    <citation type="submission" date="2013-04" db="EMBL/GenBank/DDBJ databases">
        <title>Genomic mechanisms accounting for the adaptation to parasitism in nematode-trapping fungi.</title>
        <authorList>
            <person name="Ahren D.G."/>
        </authorList>
    </citation>
    <scope>NUCLEOTIDE SEQUENCE [LARGE SCALE GENOMIC DNA]</scope>
    <source>
        <strain evidence="4">CBS 200.50</strain>
    </source>
</reference>
<dbReference type="Proteomes" id="UP000015100">
    <property type="component" value="Unassembled WGS sequence"/>
</dbReference>
<name>S8BMH5_DACHA</name>
<feature type="chain" id="PRO_5004561250" evidence="2">
    <location>
        <begin position="20"/>
        <end position="396"/>
    </location>
</feature>
<accession>S8BMH5</accession>
<feature type="region of interest" description="Disordered" evidence="1">
    <location>
        <begin position="285"/>
        <end position="307"/>
    </location>
</feature>
<dbReference type="AlphaFoldDB" id="S8BMH5"/>
<evidence type="ECO:0000256" key="1">
    <source>
        <dbReference type="SAM" id="MobiDB-lite"/>
    </source>
</evidence>
<keyword evidence="2" id="KW-0732">Signal</keyword>
<organism evidence="3 4">
    <name type="scientific">Dactylellina haptotyla (strain CBS 200.50)</name>
    <name type="common">Nematode-trapping fungus</name>
    <name type="synonym">Monacrosporium haptotylum</name>
    <dbReference type="NCBI Taxonomy" id="1284197"/>
    <lineage>
        <taxon>Eukaryota</taxon>
        <taxon>Fungi</taxon>
        <taxon>Dikarya</taxon>
        <taxon>Ascomycota</taxon>
        <taxon>Pezizomycotina</taxon>
        <taxon>Orbiliomycetes</taxon>
        <taxon>Orbiliales</taxon>
        <taxon>Orbiliaceae</taxon>
        <taxon>Dactylellina</taxon>
    </lineage>
</organism>
<feature type="region of interest" description="Disordered" evidence="1">
    <location>
        <begin position="28"/>
        <end position="73"/>
    </location>
</feature>
<dbReference type="OMA" id="SEDLAYT"/>
<evidence type="ECO:0000313" key="3">
    <source>
        <dbReference type="EMBL" id="EPS36392.1"/>
    </source>
</evidence>
<protein>
    <submittedName>
        <fullName evidence="3">Uncharacterized protein</fullName>
    </submittedName>
</protein>
<dbReference type="EMBL" id="AQGS01000912">
    <property type="protein sequence ID" value="EPS36392.1"/>
    <property type="molecule type" value="Genomic_DNA"/>
</dbReference>